<evidence type="ECO:0000313" key="3">
    <source>
        <dbReference type="Proteomes" id="UP000682811"/>
    </source>
</evidence>
<reference evidence="2 3" key="1">
    <citation type="submission" date="2021-03" db="EMBL/GenBank/DDBJ databases">
        <title>Antimicrobial resistance genes in bacteria isolated from Japanese honey, and their potential for conferring macrolide and lincosamide resistance in the American foulbrood pathogen Paenibacillus larvae.</title>
        <authorList>
            <person name="Okamoto M."/>
            <person name="Kumagai M."/>
            <person name="Kanamori H."/>
            <person name="Takamatsu D."/>
        </authorList>
    </citation>
    <scope>NUCLEOTIDE SEQUENCE [LARGE SCALE GENOMIC DNA]</scope>
    <source>
        <strain evidence="2 3">J34TS1</strain>
    </source>
</reference>
<dbReference type="EMBL" id="BORT01000003">
    <property type="protein sequence ID" value="GIO46157.1"/>
    <property type="molecule type" value="Genomic_DNA"/>
</dbReference>
<dbReference type="AlphaFoldDB" id="A0A919Y7M9"/>
<feature type="region of interest" description="Disordered" evidence="1">
    <location>
        <begin position="1"/>
        <end position="24"/>
    </location>
</feature>
<evidence type="ECO:0000256" key="1">
    <source>
        <dbReference type="SAM" id="MobiDB-lite"/>
    </source>
</evidence>
<dbReference type="InterPro" id="IPR029063">
    <property type="entry name" value="SAM-dependent_MTases_sf"/>
</dbReference>
<accession>A0A919Y7M9</accession>
<keyword evidence="3" id="KW-1185">Reference proteome</keyword>
<organism evidence="2 3">
    <name type="scientific">Paenibacillus azoreducens</name>
    <dbReference type="NCBI Taxonomy" id="116718"/>
    <lineage>
        <taxon>Bacteria</taxon>
        <taxon>Bacillati</taxon>
        <taxon>Bacillota</taxon>
        <taxon>Bacilli</taxon>
        <taxon>Bacillales</taxon>
        <taxon>Paenibacillaceae</taxon>
        <taxon>Paenibacillus</taxon>
    </lineage>
</organism>
<name>A0A919Y7M9_9BACL</name>
<dbReference type="GO" id="GO:0032259">
    <property type="term" value="P:methylation"/>
    <property type="evidence" value="ECO:0007669"/>
    <property type="project" value="UniProtKB-KW"/>
</dbReference>
<dbReference type="SUPFAM" id="SSF53335">
    <property type="entry name" value="S-adenosyl-L-methionine-dependent methyltransferases"/>
    <property type="match status" value="1"/>
</dbReference>
<gene>
    <name evidence="2" type="ORF">J34TS1_09220</name>
</gene>
<protein>
    <submittedName>
        <fullName evidence="2">SAM-dependent methyltransferase</fullName>
    </submittedName>
</protein>
<dbReference type="GO" id="GO:0008168">
    <property type="term" value="F:methyltransferase activity"/>
    <property type="evidence" value="ECO:0007669"/>
    <property type="project" value="UniProtKB-KW"/>
</dbReference>
<proteinExistence type="predicted"/>
<comment type="caution">
    <text evidence="2">The sequence shown here is derived from an EMBL/GenBank/DDBJ whole genome shotgun (WGS) entry which is preliminary data.</text>
</comment>
<evidence type="ECO:0000313" key="2">
    <source>
        <dbReference type="EMBL" id="GIO46157.1"/>
    </source>
</evidence>
<feature type="compositionally biased region" description="Basic and acidic residues" evidence="1">
    <location>
        <begin position="1"/>
        <end position="17"/>
    </location>
</feature>
<keyword evidence="2" id="KW-0489">Methyltransferase</keyword>
<keyword evidence="2" id="KW-0808">Transferase</keyword>
<sequence>MSRAEMGRDEESGEMKRKQLNNEIPSSETRLDRIVFIGRTFEEYMRMFDLDEQALEGRSILDCPAGACSFTAHAGKRGCQVTAADIAYYHDYDKLAMKGLQDIGHAMEHVGLEQDRYLWAEFENVEDLRDERGRALRDCVEDMELHPDRYVPATLPVLPFAAEQFDLTLSAHFLFTYSDRLDGEFHLNTLRELFRVTRQEIRIFPLVDQSGRQSEHLDPLISFADSKGWGAELKAVPYHFQRNANQMLILRKQLK</sequence>
<dbReference type="Proteomes" id="UP000682811">
    <property type="component" value="Unassembled WGS sequence"/>
</dbReference>
<dbReference type="Gene3D" id="3.40.50.150">
    <property type="entry name" value="Vaccinia Virus protein VP39"/>
    <property type="match status" value="1"/>
</dbReference>